<dbReference type="Proteomes" id="UP000437709">
    <property type="component" value="Unassembled WGS sequence"/>
</dbReference>
<feature type="transmembrane region" description="Helical" evidence="1">
    <location>
        <begin position="100"/>
        <end position="118"/>
    </location>
</feature>
<feature type="transmembrane region" description="Helical" evidence="1">
    <location>
        <begin position="123"/>
        <end position="143"/>
    </location>
</feature>
<feature type="transmembrane region" description="Helical" evidence="1">
    <location>
        <begin position="163"/>
        <end position="182"/>
    </location>
</feature>
<accession>A0A6N7EGK5</accession>
<comment type="caution">
    <text evidence="2">The sequence shown here is derived from an EMBL/GenBank/DDBJ whole genome shotgun (WGS) entry which is preliminary data.</text>
</comment>
<protein>
    <submittedName>
        <fullName evidence="2">Uncharacterized protein</fullName>
    </submittedName>
</protein>
<gene>
    <name evidence="2" type="ORF">GB881_09370</name>
</gene>
<evidence type="ECO:0000313" key="3">
    <source>
        <dbReference type="Proteomes" id="UP000437709"/>
    </source>
</evidence>
<organism evidence="2 3">
    <name type="scientific">Georgenia subflava</name>
    <dbReference type="NCBI Taxonomy" id="1622177"/>
    <lineage>
        <taxon>Bacteria</taxon>
        <taxon>Bacillati</taxon>
        <taxon>Actinomycetota</taxon>
        <taxon>Actinomycetes</taxon>
        <taxon>Micrococcales</taxon>
        <taxon>Bogoriellaceae</taxon>
        <taxon>Georgenia</taxon>
    </lineage>
</organism>
<sequence length="301" mass="32199">MVTGAPSLTRRAAGARALADVVIVVLRVVAVLLLVVSAVAGSQAAWSRWAVCFVGGDPPVDGLPADRAADWCLYLQDHLYDYTLPSDPWVPIADAAQREGVSLLALGAVVVLVSLTVVDRWYIWLLTVAAGGALGTMWVVTGLSTLLSGQAGEPVEADLTVPLAPLIWLMPWVTIGLAVLARRRGEADAAVRKPGTARDGRQLAVFWAAMTATQPFPEYFITLMMWPSHDSSPLEGFFRCTAVTVAAAAVALTLISPEGRSRLLPPPLRWVGRVTMRGLATVSDRLRRADTGPDPSMTKPW</sequence>
<keyword evidence="1" id="KW-0812">Transmembrane</keyword>
<evidence type="ECO:0000313" key="2">
    <source>
        <dbReference type="EMBL" id="MPV37259.1"/>
    </source>
</evidence>
<keyword evidence="1" id="KW-0472">Membrane</keyword>
<dbReference type="OrthoDB" id="3786870at2"/>
<feature type="transmembrane region" description="Helical" evidence="1">
    <location>
        <begin position="203"/>
        <end position="224"/>
    </location>
</feature>
<dbReference type="AlphaFoldDB" id="A0A6N7EGK5"/>
<dbReference type="EMBL" id="WHPC01000030">
    <property type="protein sequence ID" value="MPV37259.1"/>
    <property type="molecule type" value="Genomic_DNA"/>
</dbReference>
<keyword evidence="3" id="KW-1185">Reference proteome</keyword>
<dbReference type="RefSeq" id="WP_152195270.1">
    <property type="nucleotide sequence ID" value="NZ_VUKD01000003.1"/>
</dbReference>
<reference evidence="2 3" key="1">
    <citation type="submission" date="2019-10" db="EMBL/GenBank/DDBJ databases">
        <title>Georgenia wutianyii sp. nov. and Georgenia yuyongxinii sp. nov. isolated from plateau pika (Ochotona curzoniae) in the Qinghai-Tibet plateau of China.</title>
        <authorList>
            <person name="Tian Z."/>
        </authorList>
    </citation>
    <scope>NUCLEOTIDE SEQUENCE [LARGE SCALE GENOMIC DNA]</scope>
    <source>
        <strain evidence="2 3">JCM 19765</strain>
    </source>
</reference>
<keyword evidence="1" id="KW-1133">Transmembrane helix</keyword>
<feature type="transmembrane region" description="Helical" evidence="1">
    <location>
        <begin position="21"/>
        <end position="40"/>
    </location>
</feature>
<evidence type="ECO:0000256" key="1">
    <source>
        <dbReference type="SAM" id="Phobius"/>
    </source>
</evidence>
<name>A0A6N7EGK5_9MICO</name>
<proteinExistence type="predicted"/>
<feature type="transmembrane region" description="Helical" evidence="1">
    <location>
        <begin position="236"/>
        <end position="255"/>
    </location>
</feature>